<proteinExistence type="predicted"/>
<evidence type="ECO:0000256" key="1">
    <source>
        <dbReference type="SAM" id="MobiDB-lite"/>
    </source>
</evidence>
<accession>A0A7S1ZZN2</accession>
<dbReference type="EMBL" id="HBGO01029556">
    <property type="protein sequence ID" value="CAD9353417.1"/>
    <property type="molecule type" value="Transcribed_RNA"/>
</dbReference>
<protein>
    <submittedName>
        <fullName evidence="2">Uncharacterized protein</fullName>
    </submittedName>
</protein>
<feature type="region of interest" description="Disordered" evidence="1">
    <location>
        <begin position="1"/>
        <end position="59"/>
    </location>
</feature>
<reference evidence="2" key="1">
    <citation type="submission" date="2021-01" db="EMBL/GenBank/DDBJ databases">
        <authorList>
            <person name="Corre E."/>
            <person name="Pelletier E."/>
            <person name="Niang G."/>
            <person name="Scheremetjew M."/>
            <person name="Finn R."/>
            <person name="Kale V."/>
            <person name="Holt S."/>
            <person name="Cochrane G."/>
            <person name="Meng A."/>
            <person name="Brown T."/>
            <person name="Cohen L."/>
        </authorList>
    </citation>
    <scope>NUCLEOTIDE SEQUENCE</scope>
    <source>
        <strain evidence="2">Grunow 1884</strain>
    </source>
</reference>
<dbReference type="AlphaFoldDB" id="A0A7S1ZZN2"/>
<name>A0A7S1ZZN2_TRICV</name>
<organism evidence="2">
    <name type="scientific">Trieres chinensis</name>
    <name type="common">Marine centric diatom</name>
    <name type="synonym">Odontella sinensis</name>
    <dbReference type="NCBI Taxonomy" id="1514140"/>
    <lineage>
        <taxon>Eukaryota</taxon>
        <taxon>Sar</taxon>
        <taxon>Stramenopiles</taxon>
        <taxon>Ochrophyta</taxon>
        <taxon>Bacillariophyta</taxon>
        <taxon>Mediophyceae</taxon>
        <taxon>Biddulphiophycidae</taxon>
        <taxon>Eupodiscales</taxon>
        <taxon>Parodontellaceae</taxon>
        <taxon>Trieres</taxon>
    </lineage>
</organism>
<evidence type="ECO:0000313" key="2">
    <source>
        <dbReference type="EMBL" id="CAD9353417.1"/>
    </source>
</evidence>
<gene>
    <name evidence="2" type="ORF">OSIN01602_LOCUS16951</name>
</gene>
<feature type="compositionally biased region" description="Polar residues" evidence="1">
    <location>
        <begin position="39"/>
        <end position="50"/>
    </location>
</feature>
<sequence length="109" mass="11454">MSINAATTTPPPTSPIIDLPSGREALSSWGLEPPPPLASSHTSPLQAASSDKSKKSGPIPFCEELTTSCSFVTEQSMHKRLCLAQTVLLVTSPPVSTHAPTSQDRLSSQ</sequence>